<gene>
    <name evidence="2" type="ORF">BJF91_09490</name>
    <name evidence="1" type="ORF">GGQ71_002302</name>
</gene>
<dbReference type="STRING" id="887144.BJF91_09490"/>
<reference evidence="2 3" key="1">
    <citation type="submission" date="2016-09" db="EMBL/GenBank/DDBJ databases">
        <title>Rhizobium oryziradicis sp. nov., isolated from the root of rice.</title>
        <authorList>
            <person name="Zhao J."/>
            <person name="Zhang X."/>
        </authorList>
    </citation>
    <scope>NUCLEOTIDE SEQUENCE [LARGE SCALE GENOMIC DNA]</scope>
    <source>
        <strain evidence="2 3">14971</strain>
    </source>
</reference>
<accession>A0A1Q9A1C3</accession>
<name>A0A1Q9A1C3_9HYPH</name>
<dbReference type="AlphaFoldDB" id="A0A1Q9A1C3"/>
<evidence type="ECO:0000313" key="3">
    <source>
        <dbReference type="Proteomes" id="UP000185598"/>
    </source>
</evidence>
<proteinExistence type="predicted"/>
<evidence type="ECO:0000313" key="1">
    <source>
        <dbReference type="EMBL" id="MBB4008039.1"/>
    </source>
</evidence>
<keyword evidence="3" id="KW-1185">Reference proteome</keyword>
<dbReference type="Proteomes" id="UP000544107">
    <property type="component" value="Unassembled WGS sequence"/>
</dbReference>
<dbReference type="EMBL" id="JACIED010000002">
    <property type="protein sequence ID" value="MBB4008039.1"/>
    <property type="molecule type" value="Genomic_DNA"/>
</dbReference>
<organism evidence="2 3">
    <name type="scientific">Allorhizobium taibaishanense</name>
    <dbReference type="NCBI Taxonomy" id="887144"/>
    <lineage>
        <taxon>Bacteria</taxon>
        <taxon>Pseudomonadati</taxon>
        <taxon>Pseudomonadota</taxon>
        <taxon>Alphaproteobacteria</taxon>
        <taxon>Hyphomicrobiales</taxon>
        <taxon>Rhizobiaceae</taxon>
        <taxon>Rhizobium/Agrobacterium group</taxon>
        <taxon>Allorhizobium</taxon>
    </lineage>
</organism>
<comment type="caution">
    <text evidence="2">The sequence shown here is derived from an EMBL/GenBank/DDBJ whole genome shotgun (WGS) entry which is preliminary data.</text>
</comment>
<dbReference type="RefSeq" id="WP_075616399.1">
    <property type="nucleotide sequence ID" value="NZ_JACIED010000002.1"/>
</dbReference>
<dbReference type="EMBL" id="MKIN01000024">
    <property type="protein sequence ID" value="OLP48344.1"/>
    <property type="molecule type" value="Genomic_DNA"/>
</dbReference>
<dbReference type="OrthoDB" id="8410119at2"/>
<dbReference type="Proteomes" id="UP000185598">
    <property type="component" value="Unassembled WGS sequence"/>
</dbReference>
<evidence type="ECO:0000313" key="2">
    <source>
        <dbReference type="EMBL" id="OLP48344.1"/>
    </source>
</evidence>
<protein>
    <submittedName>
        <fullName evidence="2">Uncharacterized protein</fullName>
    </submittedName>
</protein>
<reference evidence="1 4" key="2">
    <citation type="submission" date="2020-08" db="EMBL/GenBank/DDBJ databases">
        <title>Genomic Encyclopedia of Type Strains, Phase IV (KMG-IV): sequencing the most valuable type-strain genomes for metagenomic binning, comparative biology and taxonomic classification.</title>
        <authorList>
            <person name="Goeker M."/>
        </authorList>
    </citation>
    <scope>NUCLEOTIDE SEQUENCE [LARGE SCALE GENOMIC DNA]</scope>
    <source>
        <strain evidence="1 4">DSM 100021</strain>
    </source>
</reference>
<evidence type="ECO:0000313" key="4">
    <source>
        <dbReference type="Proteomes" id="UP000544107"/>
    </source>
</evidence>
<sequence length="151" mass="17131">MFHEEMTAYFTTLADFHPAVLRWSADILQDHPMLATTFAATLNVIIQQTQLLGIDDETAHELLICLIEHEAGPALRRLGISLPIPSRDLFSTLAHSFREDDEIAKIMLREPLMAEKGPLGIMRRSLWAEGLREPEVSQRLAELQAIEPQIY</sequence>